<evidence type="ECO:0008006" key="4">
    <source>
        <dbReference type="Google" id="ProtNLM"/>
    </source>
</evidence>
<feature type="compositionally biased region" description="Basic and acidic residues" evidence="1">
    <location>
        <begin position="123"/>
        <end position="134"/>
    </location>
</feature>
<dbReference type="Gene3D" id="1.10.10.10">
    <property type="entry name" value="Winged helix-like DNA-binding domain superfamily/Winged helix DNA-binding domain"/>
    <property type="match status" value="1"/>
</dbReference>
<evidence type="ECO:0000313" key="3">
    <source>
        <dbReference type="Proteomes" id="UP000219068"/>
    </source>
</evidence>
<organism evidence="2 3">
    <name type="scientific">Thalassospira xiamenensis</name>
    <dbReference type="NCBI Taxonomy" id="220697"/>
    <lineage>
        <taxon>Bacteria</taxon>
        <taxon>Pseudomonadati</taxon>
        <taxon>Pseudomonadota</taxon>
        <taxon>Alphaproteobacteria</taxon>
        <taxon>Rhodospirillales</taxon>
        <taxon>Thalassospiraceae</taxon>
        <taxon>Thalassospira</taxon>
    </lineage>
</organism>
<feature type="region of interest" description="Disordered" evidence="1">
    <location>
        <begin position="236"/>
        <end position="281"/>
    </location>
</feature>
<feature type="compositionally biased region" description="Basic and acidic residues" evidence="1">
    <location>
        <begin position="170"/>
        <end position="179"/>
    </location>
</feature>
<dbReference type="InterPro" id="IPR036388">
    <property type="entry name" value="WH-like_DNA-bd_sf"/>
</dbReference>
<reference evidence="2 3" key="1">
    <citation type="submission" date="2017-08" db="EMBL/GenBank/DDBJ databases">
        <authorList>
            <person name="de Groot N.N."/>
        </authorList>
    </citation>
    <scope>NUCLEOTIDE SEQUENCE [LARGE SCALE GENOMIC DNA]</scope>
    <source>
        <strain evidence="2 3">USBA 78</strain>
    </source>
</reference>
<dbReference type="Proteomes" id="UP000219068">
    <property type="component" value="Unassembled WGS sequence"/>
</dbReference>
<gene>
    <name evidence="2" type="ORF">SAMN05428964_10966</name>
</gene>
<protein>
    <recommendedName>
        <fullName evidence="4">Helix-turn-helix domain-containing protein</fullName>
    </recommendedName>
</protein>
<feature type="compositionally biased region" description="Polar residues" evidence="1">
    <location>
        <begin position="135"/>
        <end position="145"/>
    </location>
</feature>
<dbReference type="Pfam" id="PF13730">
    <property type="entry name" value="HTH_36"/>
    <property type="match status" value="1"/>
</dbReference>
<dbReference type="EMBL" id="OBMM01000009">
    <property type="protein sequence ID" value="SOC30506.1"/>
    <property type="molecule type" value="Genomic_DNA"/>
</dbReference>
<feature type="region of interest" description="Disordered" evidence="1">
    <location>
        <begin position="107"/>
        <end position="186"/>
    </location>
</feature>
<accession>A0A285TY39</accession>
<dbReference type="AlphaFoldDB" id="A0A285TY39"/>
<sequence>MSSDLNTVTRWGKVPAWWLLHPDINADRFSLLAALATYADDAGICDPSQSTLAGHFRRSRPWVNKIIAELVEVGFLKKTRRARANGGMTSCRYRIVFDVENIAKPSAKSLTKNGPTDDTPCPPDDRGCHEDDRNQPQAEQSQDSPPRSAGARGKPDDTSKSASKHSGGQRKTETAREKLPFNWTPSPEVLEQAARLYPQTDLAEHTALFVARCRSKSYAIDADNADDTWLAWLIEDQRKQKSNSGTKSPKSSRRANPRKSPSDASASQLKAWGSAAGYPTS</sequence>
<evidence type="ECO:0000256" key="1">
    <source>
        <dbReference type="SAM" id="MobiDB-lite"/>
    </source>
</evidence>
<evidence type="ECO:0000313" key="2">
    <source>
        <dbReference type="EMBL" id="SOC30506.1"/>
    </source>
</evidence>
<name>A0A285TY39_9PROT</name>
<proteinExistence type="predicted"/>
<dbReference type="RefSeq" id="WP_097053624.1">
    <property type="nucleotide sequence ID" value="NZ_OBMM01000009.1"/>
</dbReference>